<keyword evidence="2" id="KW-0802">TPR repeat</keyword>
<dbReference type="Gene3D" id="3.40.50.300">
    <property type="entry name" value="P-loop containing nucleotide triphosphate hydrolases"/>
    <property type="match status" value="1"/>
</dbReference>
<dbReference type="SMART" id="SM00028">
    <property type="entry name" value="TPR"/>
    <property type="match status" value="3"/>
</dbReference>
<dbReference type="EMBL" id="NVWI01000004">
    <property type="protein sequence ID" value="PCJ41679.1"/>
    <property type="molecule type" value="Genomic_DNA"/>
</dbReference>
<dbReference type="AlphaFoldDB" id="A0A2A5CCV4"/>
<dbReference type="PROSITE" id="PS50005">
    <property type="entry name" value="TPR"/>
    <property type="match status" value="2"/>
</dbReference>
<dbReference type="InterPro" id="IPR019734">
    <property type="entry name" value="TPR_rpt"/>
</dbReference>
<dbReference type="Pfam" id="PF13469">
    <property type="entry name" value="Sulfotransfer_3"/>
    <property type="match status" value="1"/>
</dbReference>
<dbReference type="GO" id="GO:0008476">
    <property type="term" value="F:protein-tyrosine sulfotransferase activity"/>
    <property type="evidence" value="ECO:0007669"/>
    <property type="project" value="InterPro"/>
</dbReference>
<dbReference type="InterPro" id="IPR011990">
    <property type="entry name" value="TPR-like_helical_dom_sf"/>
</dbReference>
<gene>
    <name evidence="3" type="ORF">COA71_06600</name>
</gene>
<dbReference type="SUPFAM" id="SSF52540">
    <property type="entry name" value="P-loop containing nucleoside triphosphate hydrolases"/>
    <property type="match status" value="1"/>
</dbReference>
<dbReference type="Proteomes" id="UP000228987">
    <property type="component" value="Unassembled WGS sequence"/>
</dbReference>
<name>A0A2A5CCV4_9GAMM</name>
<reference evidence="4" key="1">
    <citation type="submission" date="2017-08" db="EMBL/GenBank/DDBJ databases">
        <title>A dynamic microbial community with high functional redundancy inhabits the cold, oxic subseafloor aquifer.</title>
        <authorList>
            <person name="Tully B.J."/>
            <person name="Wheat C.G."/>
            <person name="Glazer B.T."/>
            <person name="Huber J.A."/>
        </authorList>
    </citation>
    <scope>NUCLEOTIDE SEQUENCE [LARGE SCALE GENOMIC DNA]</scope>
</reference>
<evidence type="ECO:0000256" key="2">
    <source>
        <dbReference type="PROSITE-ProRule" id="PRU00339"/>
    </source>
</evidence>
<dbReference type="InterPro" id="IPR026634">
    <property type="entry name" value="TPST-like"/>
</dbReference>
<dbReference type="PANTHER" id="PTHR12788:SF10">
    <property type="entry name" value="PROTEIN-TYROSINE SULFOTRANSFERASE"/>
    <property type="match status" value="1"/>
</dbReference>
<sequence>MTSTNIIKQCVSLLEQGSAIEAEKLLLPILKNEPDNFHALQLFGLAKHLLGNPQEALIYLEKAMQINPEFSAVRHNIAGIYRALGDMKEAEKNYRKATQLKPDYGEAYQGLAEILRFKNNDPLLKTIEKQLTLKLNSTNTSYLHFAAGKIYDDCGDYANAFKHFSSGNDLSSHSWNDQEQTSYQQAIKNTYNSSYFSNRTARGYTSKAPIFIVGMPRSGSTLVEQILASHSQVFGAGEINDIPSIAGQIGTHSSENKNYPECMQTLPSEACAGMGGAYLNRVFQLRGHKKTATHSIDKNLFNINHLGLISDLLPGAHIIHIQRHPLDTCLSCYFQNFSTGVHWSFDLDNIVFYYRLYREMVAHWEQVLPLSVLALKYENLITQAELTSRQLVTFCGLNWEENCLHFYRNKRTVKTASVWQVRQPIYKRSLGRWQNYAPYIDKLKQGLADYIDDYENGLTQKIKRKKT</sequence>
<dbReference type="Gene3D" id="1.25.40.10">
    <property type="entry name" value="Tetratricopeptide repeat domain"/>
    <property type="match status" value="1"/>
</dbReference>
<evidence type="ECO:0000313" key="4">
    <source>
        <dbReference type="Proteomes" id="UP000228987"/>
    </source>
</evidence>
<feature type="repeat" description="TPR" evidence="2">
    <location>
        <begin position="71"/>
        <end position="104"/>
    </location>
</feature>
<accession>A0A2A5CCV4</accession>
<dbReference type="PANTHER" id="PTHR12788">
    <property type="entry name" value="PROTEIN-TYROSINE SULFOTRANSFERASE 2"/>
    <property type="match status" value="1"/>
</dbReference>
<dbReference type="Pfam" id="PF14559">
    <property type="entry name" value="TPR_19"/>
    <property type="match status" value="1"/>
</dbReference>
<feature type="repeat" description="TPR" evidence="2">
    <location>
        <begin position="37"/>
        <end position="70"/>
    </location>
</feature>
<evidence type="ECO:0000313" key="3">
    <source>
        <dbReference type="EMBL" id="PCJ41679.1"/>
    </source>
</evidence>
<dbReference type="SUPFAM" id="SSF48452">
    <property type="entry name" value="TPR-like"/>
    <property type="match status" value="1"/>
</dbReference>
<organism evidence="3 4">
    <name type="scientific">SAR86 cluster bacterium</name>
    <dbReference type="NCBI Taxonomy" id="2030880"/>
    <lineage>
        <taxon>Bacteria</taxon>
        <taxon>Pseudomonadati</taxon>
        <taxon>Pseudomonadota</taxon>
        <taxon>Gammaproteobacteria</taxon>
        <taxon>SAR86 cluster</taxon>
    </lineage>
</organism>
<protein>
    <submittedName>
        <fullName evidence="3">Uncharacterized protein</fullName>
    </submittedName>
</protein>
<dbReference type="InterPro" id="IPR027417">
    <property type="entry name" value="P-loop_NTPase"/>
</dbReference>
<comment type="caution">
    <text evidence="3">The sequence shown here is derived from an EMBL/GenBank/DDBJ whole genome shotgun (WGS) entry which is preliminary data.</text>
</comment>
<evidence type="ECO:0000256" key="1">
    <source>
        <dbReference type="ARBA" id="ARBA00022679"/>
    </source>
</evidence>
<keyword evidence="1" id="KW-0808">Transferase</keyword>
<proteinExistence type="predicted"/>